<accession>A0A8H4PDM4</accession>
<name>A0A8H4PDM4_9HYPO</name>
<keyword evidence="2" id="KW-1185">Reference proteome</keyword>
<evidence type="ECO:0008006" key="3">
    <source>
        <dbReference type="Google" id="ProtNLM"/>
    </source>
</evidence>
<dbReference type="AlphaFoldDB" id="A0A8H4PDM4"/>
<proteinExistence type="predicted"/>
<dbReference type="PANTHER" id="PTHR10374">
    <property type="entry name" value="LACTOYLGLUTATHIONE LYASE GLYOXALASE I"/>
    <property type="match status" value="1"/>
</dbReference>
<evidence type="ECO:0000313" key="1">
    <source>
        <dbReference type="EMBL" id="KAF4456767.1"/>
    </source>
</evidence>
<comment type="caution">
    <text evidence="1">The sequence shown here is derived from an EMBL/GenBank/DDBJ whole genome shotgun (WGS) entry which is preliminary data.</text>
</comment>
<protein>
    <recommendedName>
        <fullName evidence="3">VOC domain-containing protein</fullName>
    </recommendedName>
</protein>
<dbReference type="PANTHER" id="PTHR10374:SF19">
    <property type="entry name" value="LYASE (GLO1), PUTATIVE (AFU_ORTHOLOGUE AFUA_2G13550)-RELATED"/>
    <property type="match status" value="1"/>
</dbReference>
<dbReference type="EMBL" id="JAADJG010000047">
    <property type="protein sequence ID" value="KAF4456767.1"/>
    <property type="molecule type" value="Genomic_DNA"/>
</dbReference>
<dbReference type="Gene3D" id="3.10.180.10">
    <property type="entry name" value="2,3-Dihydroxybiphenyl 1,2-Dioxygenase, domain 1"/>
    <property type="match status" value="1"/>
</dbReference>
<organism evidence="1 2">
    <name type="scientific">Fusarium austroafricanum</name>
    <dbReference type="NCBI Taxonomy" id="2364996"/>
    <lineage>
        <taxon>Eukaryota</taxon>
        <taxon>Fungi</taxon>
        <taxon>Dikarya</taxon>
        <taxon>Ascomycota</taxon>
        <taxon>Pezizomycotina</taxon>
        <taxon>Sordariomycetes</taxon>
        <taxon>Hypocreomycetidae</taxon>
        <taxon>Hypocreales</taxon>
        <taxon>Nectriaceae</taxon>
        <taxon>Fusarium</taxon>
        <taxon>Fusarium concolor species complex</taxon>
    </lineage>
</organism>
<dbReference type="Proteomes" id="UP000605986">
    <property type="component" value="Unassembled WGS sequence"/>
</dbReference>
<sequence>MTRNLTASVDFYSRVLGFRKIFTLQLSKAYSITYLSHQSGGLNRSAYQTTLEMNREKNNAQGLLEIYYVDTSTKNIESASEYPNTFGHIGMVVPDTKGVQERLDTMPDIRFIKKYGEKFVSLDTESVVGPAIGLSSGVVGQLDVEEREAIVRGFGPTVDPLIFLVDPDGNFIEIQPQEGAALVQ</sequence>
<reference evidence="1" key="1">
    <citation type="submission" date="2020-01" db="EMBL/GenBank/DDBJ databases">
        <title>Identification and distribution of gene clusters putatively required for synthesis of sphingolipid metabolism inhibitors in phylogenetically diverse species of the filamentous fungus Fusarium.</title>
        <authorList>
            <person name="Kim H.-S."/>
            <person name="Busman M."/>
            <person name="Brown D.W."/>
            <person name="Divon H."/>
            <person name="Uhlig S."/>
            <person name="Proctor R.H."/>
        </authorList>
    </citation>
    <scope>NUCLEOTIDE SEQUENCE</scope>
    <source>
        <strain evidence="1">NRRL 53441</strain>
    </source>
</reference>
<dbReference type="SUPFAM" id="SSF54593">
    <property type="entry name" value="Glyoxalase/Bleomycin resistance protein/Dihydroxybiphenyl dioxygenase"/>
    <property type="match status" value="1"/>
</dbReference>
<dbReference type="OrthoDB" id="16820at2759"/>
<dbReference type="InterPro" id="IPR029068">
    <property type="entry name" value="Glyas_Bleomycin-R_OHBP_Dase"/>
</dbReference>
<gene>
    <name evidence="1" type="ORF">F53441_1203</name>
</gene>
<evidence type="ECO:0000313" key="2">
    <source>
        <dbReference type="Proteomes" id="UP000605986"/>
    </source>
</evidence>